<dbReference type="Proteomes" id="UP000596661">
    <property type="component" value="Chromosome 8"/>
</dbReference>
<keyword evidence="1" id="KW-0862">Zinc</keyword>
<evidence type="ECO:0000259" key="3">
    <source>
        <dbReference type="PROSITE" id="PS50158"/>
    </source>
</evidence>
<keyword evidence="1" id="KW-0479">Metal-binding</keyword>
<keyword evidence="5" id="KW-1185">Reference proteome</keyword>
<dbReference type="EnsemblPlants" id="evm.model.08.765">
    <property type="protein sequence ID" value="cds.evm.model.08.765"/>
    <property type="gene ID" value="evm.TU.08.765"/>
</dbReference>
<dbReference type="GO" id="GO:0008270">
    <property type="term" value="F:zinc ion binding"/>
    <property type="evidence" value="ECO:0007669"/>
    <property type="project" value="UniProtKB-KW"/>
</dbReference>
<dbReference type="PANTHER" id="PTHR34222:SF99">
    <property type="entry name" value="PROTEIN, PUTATIVE-RELATED"/>
    <property type="match status" value="1"/>
</dbReference>
<dbReference type="InterPro" id="IPR001878">
    <property type="entry name" value="Znf_CCHC"/>
</dbReference>
<dbReference type="GO" id="GO:0003676">
    <property type="term" value="F:nucleic acid binding"/>
    <property type="evidence" value="ECO:0007669"/>
    <property type="project" value="InterPro"/>
</dbReference>
<accession>A0A803QCA7</accession>
<dbReference type="PANTHER" id="PTHR34222">
    <property type="entry name" value="GAG_PRE-INTEGRS DOMAIN-CONTAINING PROTEIN"/>
    <property type="match status" value="1"/>
</dbReference>
<feature type="compositionally biased region" description="Polar residues" evidence="2">
    <location>
        <begin position="1"/>
        <end position="14"/>
    </location>
</feature>
<organism evidence="4 5">
    <name type="scientific">Cannabis sativa</name>
    <name type="common">Hemp</name>
    <name type="synonym">Marijuana</name>
    <dbReference type="NCBI Taxonomy" id="3483"/>
    <lineage>
        <taxon>Eukaryota</taxon>
        <taxon>Viridiplantae</taxon>
        <taxon>Streptophyta</taxon>
        <taxon>Embryophyta</taxon>
        <taxon>Tracheophyta</taxon>
        <taxon>Spermatophyta</taxon>
        <taxon>Magnoliopsida</taxon>
        <taxon>eudicotyledons</taxon>
        <taxon>Gunneridae</taxon>
        <taxon>Pentapetalae</taxon>
        <taxon>rosids</taxon>
        <taxon>fabids</taxon>
        <taxon>Rosales</taxon>
        <taxon>Cannabaceae</taxon>
        <taxon>Cannabis</taxon>
    </lineage>
</organism>
<keyword evidence="1" id="KW-0863">Zinc-finger</keyword>
<dbReference type="PROSITE" id="PS50158">
    <property type="entry name" value="ZF_CCHC"/>
    <property type="match status" value="1"/>
</dbReference>
<feature type="compositionally biased region" description="Polar residues" evidence="2">
    <location>
        <begin position="29"/>
        <end position="42"/>
    </location>
</feature>
<proteinExistence type="predicted"/>
<reference evidence="4" key="1">
    <citation type="submission" date="2018-11" db="EMBL/GenBank/DDBJ databases">
        <authorList>
            <person name="Grassa J C."/>
        </authorList>
    </citation>
    <scope>NUCLEOTIDE SEQUENCE [LARGE SCALE GENOMIC DNA]</scope>
</reference>
<feature type="compositionally biased region" description="Polar residues" evidence="2">
    <location>
        <begin position="394"/>
        <end position="435"/>
    </location>
</feature>
<feature type="region of interest" description="Disordered" evidence="2">
    <location>
        <begin position="276"/>
        <end position="298"/>
    </location>
</feature>
<dbReference type="InterPro" id="IPR057670">
    <property type="entry name" value="SH3_retrovirus"/>
</dbReference>
<feature type="region of interest" description="Disordered" evidence="2">
    <location>
        <begin position="1"/>
        <end position="45"/>
    </location>
</feature>
<feature type="region of interest" description="Disordered" evidence="2">
    <location>
        <begin position="214"/>
        <end position="244"/>
    </location>
</feature>
<dbReference type="Pfam" id="PF25597">
    <property type="entry name" value="SH3_retrovirus"/>
    <property type="match status" value="1"/>
</dbReference>
<evidence type="ECO:0000313" key="4">
    <source>
        <dbReference type="EnsemblPlants" id="cds.evm.model.08.765"/>
    </source>
</evidence>
<feature type="domain" description="CCHC-type" evidence="3">
    <location>
        <begin position="243"/>
        <end position="256"/>
    </location>
</feature>
<dbReference type="AlphaFoldDB" id="A0A803QCA7"/>
<sequence>MVRTRASSCATTSDDPSRVEAPMAPPPSNTSADNPPQTTHQSFPILPRSTLIDRPAYEDIRSPYYITTADHPGLSLVTPSSIMYFDTTHEMWTVLNNRFNQGNGPRIFELNETLTYLNQGDDSVSAYFTKLTAIWDEIHQLRSCIPCTCAAATQHLAHQNQDQLLQFLKGLNDSYQAVRDQILLLDPCPALIKVFSMVINQERQRSLGHRLLPPMAASSSSTPQETALAANAASKNKRPRPHCTNCQKPGHYKDKCYFLIGFPPCYGNKKYDSNNTRKSDMSTTPNNNPQASQVTSSTPNLNTQFTLAQCLQLISICLAYASHVTPAAKLSSRARACAFLGYPPNMKAYTPLDLQTKKRFQSRDVLFYEHIYPFGRVSQTQHIDHFFSQTSEIHPSQSHLNPLNTTEISPSQQQNNNIPTSSPDISEDTTQNPEPSITVPPSRANRPWTKSGRVQHPPSYLKDYQCDFVSANTSTDHPLLNYISYHKFSLKF</sequence>
<feature type="region of interest" description="Disordered" evidence="2">
    <location>
        <begin position="394"/>
        <end position="456"/>
    </location>
</feature>
<dbReference type="Gramene" id="evm.model.08.765">
    <property type="protein sequence ID" value="cds.evm.model.08.765"/>
    <property type="gene ID" value="evm.TU.08.765"/>
</dbReference>
<feature type="compositionally biased region" description="Polar residues" evidence="2">
    <location>
        <begin position="281"/>
        <end position="298"/>
    </location>
</feature>
<dbReference type="EMBL" id="UZAU01000692">
    <property type="status" value="NOT_ANNOTATED_CDS"/>
    <property type="molecule type" value="Genomic_DNA"/>
</dbReference>
<name>A0A803QCA7_CANSA</name>
<evidence type="ECO:0000256" key="2">
    <source>
        <dbReference type="SAM" id="MobiDB-lite"/>
    </source>
</evidence>
<evidence type="ECO:0000256" key="1">
    <source>
        <dbReference type="PROSITE-ProRule" id="PRU00047"/>
    </source>
</evidence>
<protein>
    <recommendedName>
        <fullName evidence="3">CCHC-type domain-containing protein</fullName>
    </recommendedName>
</protein>
<evidence type="ECO:0000313" key="5">
    <source>
        <dbReference type="Proteomes" id="UP000596661"/>
    </source>
</evidence>
<reference evidence="4" key="2">
    <citation type="submission" date="2021-03" db="UniProtKB">
        <authorList>
            <consortium name="EnsemblPlants"/>
        </authorList>
    </citation>
    <scope>IDENTIFICATION</scope>
</reference>